<dbReference type="PANTHER" id="PTHR22743">
    <property type="entry name" value="MEPRIN/TRAF-LIKE MATH FAMILY-C.ELEGANS"/>
    <property type="match status" value="1"/>
</dbReference>
<dbReference type="PANTHER" id="PTHR22743:SF165">
    <property type="entry name" value="BTB AND MATH DOMAIN CONTAINING-RELATED"/>
    <property type="match status" value="1"/>
</dbReference>
<dbReference type="CDD" id="cd00121">
    <property type="entry name" value="MATH"/>
    <property type="match status" value="1"/>
</dbReference>
<keyword evidence="4" id="KW-1185">Reference proteome</keyword>
<gene>
    <name evidence="3" type="ORF">CAEBREN_13165</name>
</gene>
<evidence type="ECO:0000313" key="3">
    <source>
        <dbReference type="EMBL" id="EGT49458.1"/>
    </source>
</evidence>
<reference evidence="4" key="1">
    <citation type="submission" date="2011-07" db="EMBL/GenBank/DDBJ databases">
        <authorList>
            <consortium name="Caenorhabditis brenneri Sequencing and Analysis Consortium"/>
            <person name="Wilson R.K."/>
        </authorList>
    </citation>
    <scope>NUCLEOTIDE SEQUENCE [LARGE SCALE GENOMIC DNA]</scope>
    <source>
        <strain evidence="4">PB2801</strain>
    </source>
</reference>
<dbReference type="AlphaFoldDB" id="G0MCQ0"/>
<dbReference type="Proteomes" id="UP000008068">
    <property type="component" value="Unassembled WGS sequence"/>
</dbReference>
<protein>
    <recommendedName>
        <fullName evidence="2">MATH domain-containing protein</fullName>
    </recommendedName>
</protein>
<name>G0MCQ0_CAEBE</name>
<dbReference type="HOGENOM" id="CLU_1620497_0_0_1"/>
<dbReference type="InterPro" id="IPR002083">
    <property type="entry name" value="MATH/TRAF_dom"/>
</dbReference>
<dbReference type="EMBL" id="GL379790">
    <property type="protein sequence ID" value="EGT49458.1"/>
    <property type="molecule type" value="Genomic_DNA"/>
</dbReference>
<evidence type="ECO:0000256" key="1">
    <source>
        <dbReference type="SAM" id="MobiDB-lite"/>
    </source>
</evidence>
<feature type="domain" description="MATH" evidence="2">
    <location>
        <begin position="41"/>
        <end position="142"/>
    </location>
</feature>
<dbReference type="InParanoid" id="G0MCQ0"/>
<feature type="region of interest" description="Disordered" evidence="1">
    <location>
        <begin position="1"/>
        <end position="24"/>
    </location>
</feature>
<sequence length="194" mass="22525">MPEASKIGRQSSSSDDSPSESERTVQLPVIPAKVFILKNRFEDISTLEDDEHYINDWEEHFGSYWRINLKNTDNHLAVYIAEKSEKMCIEGELRIDLIGLNADTTEKKLTVTLPVIRELPFKTFGCTQMLEWDKLEEYTVEDFLEASSIRRKDKIINKIKTFDEYKEVIGKDIDSFDHAIAKKLLKKSVELFSE</sequence>
<organism evidence="4">
    <name type="scientific">Caenorhabditis brenneri</name>
    <name type="common">Nematode worm</name>
    <dbReference type="NCBI Taxonomy" id="135651"/>
    <lineage>
        <taxon>Eukaryota</taxon>
        <taxon>Metazoa</taxon>
        <taxon>Ecdysozoa</taxon>
        <taxon>Nematoda</taxon>
        <taxon>Chromadorea</taxon>
        <taxon>Rhabditida</taxon>
        <taxon>Rhabditina</taxon>
        <taxon>Rhabditomorpha</taxon>
        <taxon>Rhabditoidea</taxon>
        <taxon>Rhabditidae</taxon>
        <taxon>Peloderinae</taxon>
        <taxon>Caenorhabditis</taxon>
    </lineage>
</organism>
<dbReference type="InterPro" id="IPR052664">
    <property type="entry name" value="BTB-MATH_domain_protein"/>
</dbReference>
<evidence type="ECO:0000313" key="4">
    <source>
        <dbReference type="Proteomes" id="UP000008068"/>
    </source>
</evidence>
<accession>G0MCQ0</accession>
<dbReference type="Pfam" id="PF00917">
    <property type="entry name" value="MATH"/>
    <property type="match status" value="1"/>
</dbReference>
<evidence type="ECO:0000259" key="2">
    <source>
        <dbReference type="Pfam" id="PF00917"/>
    </source>
</evidence>
<proteinExistence type="predicted"/>